<feature type="transmembrane region" description="Helical" evidence="5">
    <location>
        <begin position="61"/>
        <end position="80"/>
    </location>
</feature>
<dbReference type="InterPro" id="IPR003594">
    <property type="entry name" value="HATPase_dom"/>
</dbReference>
<name>A0A1N6JU74_9BURK</name>
<dbReference type="OrthoDB" id="9782588at2"/>
<evidence type="ECO:0000313" key="7">
    <source>
        <dbReference type="EMBL" id="SIO47892.1"/>
    </source>
</evidence>
<feature type="domain" description="Histidine kinase" evidence="6">
    <location>
        <begin position="209"/>
        <end position="398"/>
    </location>
</feature>
<dbReference type="GO" id="GO:0016020">
    <property type="term" value="C:membrane"/>
    <property type="evidence" value="ECO:0007669"/>
    <property type="project" value="InterPro"/>
</dbReference>
<dbReference type="CDD" id="cd16917">
    <property type="entry name" value="HATPase_UhpB-NarQ-NarX-like"/>
    <property type="match status" value="1"/>
</dbReference>
<evidence type="ECO:0000256" key="4">
    <source>
        <dbReference type="SAM" id="Coils"/>
    </source>
</evidence>
<keyword evidence="5" id="KW-1133">Transmembrane helix</keyword>
<keyword evidence="5" id="KW-0812">Transmembrane</keyword>
<dbReference type="Pfam" id="PF07730">
    <property type="entry name" value="HisKA_3"/>
    <property type="match status" value="1"/>
</dbReference>
<evidence type="ECO:0000256" key="1">
    <source>
        <dbReference type="ARBA" id="ARBA00022679"/>
    </source>
</evidence>
<dbReference type="InterPro" id="IPR036890">
    <property type="entry name" value="HATPase_C_sf"/>
</dbReference>
<evidence type="ECO:0000313" key="8">
    <source>
        <dbReference type="Proteomes" id="UP000184693"/>
    </source>
</evidence>
<organism evidence="7 8">
    <name type="scientific">Paraburkholderia phenazinium</name>
    <dbReference type="NCBI Taxonomy" id="60549"/>
    <lineage>
        <taxon>Bacteria</taxon>
        <taxon>Pseudomonadati</taxon>
        <taxon>Pseudomonadota</taxon>
        <taxon>Betaproteobacteria</taxon>
        <taxon>Burkholderiales</taxon>
        <taxon>Burkholderiaceae</taxon>
        <taxon>Paraburkholderia</taxon>
    </lineage>
</organism>
<dbReference type="Gene3D" id="3.30.565.10">
    <property type="entry name" value="Histidine kinase-like ATPase, C-terminal domain"/>
    <property type="match status" value="1"/>
</dbReference>
<dbReference type="GO" id="GO:0046983">
    <property type="term" value="F:protein dimerization activity"/>
    <property type="evidence" value="ECO:0007669"/>
    <property type="project" value="InterPro"/>
</dbReference>
<evidence type="ECO:0000256" key="3">
    <source>
        <dbReference type="ARBA" id="ARBA00023012"/>
    </source>
</evidence>
<keyword evidence="3" id="KW-0902">Two-component regulatory system</keyword>
<dbReference type="InterPro" id="IPR005467">
    <property type="entry name" value="His_kinase_dom"/>
</dbReference>
<dbReference type="PANTHER" id="PTHR24421">
    <property type="entry name" value="NITRATE/NITRITE SENSOR PROTEIN NARX-RELATED"/>
    <property type="match status" value="1"/>
</dbReference>
<keyword evidence="5" id="KW-0472">Membrane</keyword>
<dbReference type="InterPro" id="IPR050482">
    <property type="entry name" value="Sensor_HK_TwoCompSys"/>
</dbReference>
<dbReference type="PANTHER" id="PTHR24421:SF59">
    <property type="entry name" value="OXYGEN SENSOR HISTIDINE KINASE NREB"/>
    <property type="match status" value="1"/>
</dbReference>
<dbReference type="Proteomes" id="UP000184693">
    <property type="component" value="Unassembled WGS sequence"/>
</dbReference>
<sequence>MKRLVDIPQYRLVERLRRSVALRLYVVAFAFGCIATMSSTAPQLYRDHRTGVEFARAAAKLFAIQGAGIFSVALLVACAADRLIVRHLRVIALAARSGDYREAPRPSPLALARRRTTTLDELDRVVLALNALSTHLYCSHLIRDELEARVAQLATQLARAKDDLSAQTDERVRTRANQQELLESREKLREFGAYMEATREDERKRIALEIHDELGQLLTALKMDVSLLKMRLSAPDLLEKVADMHVLVDRTIWMVRNVANHLRPAALNFGLASALEWLAEDFARRNTIPCLFRMNGSEPVLPEAHATAVFRVVQESLTNVGRHARASHVHVTLTRTERGFDLHVNDDGCGFEPETARNGYSYGLLSMSERARLIGASLRIDSAPGAGTTVSVNVPLHVGRLT</sequence>
<keyword evidence="2 7" id="KW-0418">Kinase</keyword>
<dbReference type="Pfam" id="PF02518">
    <property type="entry name" value="HATPase_c"/>
    <property type="match status" value="1"/>
</dbReference>
<evidence type="ECO:0000256" key="5">
    <source>
        <dbReference type="SAM" id="Phobius"/>
    </source>
</evidence>
<protein>
    <submittedName>
        <fullName evidence="7">Signal transduction histidine kinase</fullName>
    </submittedName>
</protein>
<dbReference type="SMART" id="SM00387">
    <property type="entry name" value="HATPase_c"/>
    <property type="match status" value="1"/>
</dbReference>
<dbReference type="EMBL" id="FSRM01000002">
    <property type="protein sequence ID" value="SIO47892.1"/>
    <property type="molecule type" value="Genomic_DNA"/>
</dbReference>
<dbReference type="GO" id="GO:0000155">
    <property type="term" value="F:phosphorelay sensor kinase activity"/>
    <property type="evidence" value="ECO:0007669"/>
    <property type="project" value="InterPro"/>
</dbReference>
<proteinExistence type="predicted"/>
<evidence type="ECO:0000256" key="2">
    <source>
        <dbReference type="ARBA" id="ARBA00022777"/>
    </source>
</evidence>
<feature type="coiled-coil region" evidence="4">
    <location>
        <begin position="143"/>
        <end position="170"/>
    </location>
</feature>
<gene>
    <name evidence="7" type="ORF">SAMN05444168_5071</name>
</gene>
<dbReference type="AlphaFoldDB" id="A0A1N6JU74"/>
<feature type="transmembrane region" description="Helical" evidence="5">
    <location>
        <begin position="20"/>
        <end position="41"/>
    </location>
</feature>
<dbReference type="InterPro" id="IPR011712">
    <property type="entry name" value="Sig_transdc_His_kin_sub3_dim/P"/>
</dbReference>
<dbReference type="SUPFAM" id="SSF55874">
    <property type="entry name" value="ATPase domain of HSP90 chaperone/DNA topoisomerase II/histidine kinase"/>
    <property type="match status" value="1"/>
</dbReference>
<keyword evidence="4" id="KW-0175">Coiled coil</keyword>
<keyword evidence="1" id="KW-0808">Transferase</keyword>
<dbReference type="Gene3D" id="1.20.5.1930">
    <property type="match status" value="1"/>
</dbReference>
<accession>A0A1N6JU74</accession>
<dbReference type="PROSITE" id="PS50109">
    <property type="entry name" value="HIS_KIN"/>
    <property type="match status" value="1"/>
</dbReference>
<reference evidence="7 8" key="1">
    <citation type="submission" date="2016-11" db="EMBL/GenBank/DDBJ databases">
        <authorList>
            <person name="Jaros S."/>
            <person name="Januszkiewicz K."/>
            <person name="Wedrychowicz H."/>
        </authorList>
    </citation>
    <scope>NUCLEOTIDE SEQUENCE [LARGE SCALE GENOMIC DNA]</scope>
    <source>
        <strain evidence="7 8">GAS86</strain>
    </source>
</reference>
<evidence type="ECO:0000259" key="6">
    <source>
        <dbReference type="PROSITE" id="PS50109"/>
    </source>
</evidence>